<evidence type="ECO:0000313" key="9">
    <source>
        <dbReference type="EnsemblMetazoa" id="CJA01937.1"/>
    </source>
</evidence>
<feature type="region of interest" description="Disordered" evidence="7">
    <location>
        <begin position="1"/>
        <end position="20"/>
    </location>
</feature>
<reference evidence="10" key="1">
    <citation type="submission" date="2010-08" db="EMBL/GenBank/DDBJ databases">
        <authorList>
            <consortium name="Caenorhabditis japonica Sequencing Consortium"/>
            <person name="Wilson R.K."/>
        </authorList>
    </citation>
    <scope>NUCLEOTIDE SEQUENCE [LARGE SCALE GENOMIC DNA]</scope>
    <source>
        <strain evidence="10">DF5081</strain>
    </source>
</reference>
<name>A0A8R1DGC1_CAEJA</name>
<evidence type="ECO:0000259" key="8">
    <source>
        <dbReference type="PROSITE" id="PS50081"/>
    </source>
</evidence>
<dbReference type="SMART" id="SM00233">
    <property type="entry name" value="PH"/>
    <property type="match status" value="1"/>
</dbReference>
<feature type="domain" description="Phorbol-ester/DAG-type" evidence="8">
    <location>
        <begin position="786"/>
        <end position="837"/>
    </location>
</feature>
<dbReference type="EnsemblMetazoa" id="CJA01937.1">
    <property type="protein sequence ID" value="CJA01937.1"/>
    <property type="gene ID" value="WBGene00121141"/>
</dbReference>
<dbReference type="SMART" id="SM00036">
    <property type="entry name" value="CNH"/>
    <property type="match status" value="1"/>
</dbReference>
<dbReference type="PROSITE" id="PS50081">
    <property type="entry name" value="ZF_DAG_PE_2"/>
    <property type="match status" value="1"/>
</dbReference>
<dbReference type="InterPro" id="IPR046349">
    <property type="entry name" value="C1-like_sf"/>
</dbReference>
<dbReference type="SUPFAM" id="SSF57889">
    <property type="entry name" value="Cysteine-rich domain"/>
    <property type="match status" value="1"/>
</dbReference>
<reference evidence="9" key="2">
    <citation type="submission" date="2022-06" db="UniProtKB">
        <authorList>
            <consortium name="EnsemblMetazoa"/>
        </authorList>
    </citation>
    <scope>IDENTIFICATION</scope>
    <source>
        <strain evidence="9">DF5081</strain>
    </source>
</reference>
<organism evidence="9 10">
    <name type="scientific">Caenorhabditis japonica</name>
    <dbReference type="NCBI Taxonomy" id="281687"/>
    <lineage>
        <taxon>Eukaryota</taxon>
        <taxon>Metazoa</taxon>
        <taxon>Ecdysozoa</taxon>
        <taxon>Nematoda</taxon>
        <taxon>Chromadorea</taxon>
        <taxon>Rhabditida</taxon>
        <taxon>Rhabditina</taxon>
        <taxon>Rhabditomorpha</taxon>
        <taxon>Rhabditoidea</taxon>
        <taxon>Rhabditidae</taxon>
        <taxon>Peloderinae</taxon>
        <taxon>Caenorhabditis</taxon>
    </lineage>
</organism>
<comment type="catalytic activity">
    <reaction evidence="4">
        <text>L-threonyl-[protein] + ATP = O-phospho-L-threonyl-[protein] + ADP + H(+)</text>
        <dbReference type="Rhea" id="RHEA:46608"/>
        <dbReference type="Rhea" id="RHEA-COMP:11060"/>
        <dbReference type="Rhea" id="RHEA-COMP:11605"/>
        <dbReference type="ChEBI" id="CHEBI:15378"/>
        <dbReference type="ChEBI" id="CHEBI:30013"/>
        <dbReference type="ChEBI" id="CHEBI:30616"/>
        <dbReference type="ChEBI" id="CHEBI:61977"/>
        <dbReference type="ChEBI" id="CHEBI:456216"/>
        <dbReference type="EC" id="2.7.11.1"/>
    </reaction>
</comment>
<feature type="compositionally biased region" description="Basic residues" evidence="7">
    <location>
        <begin position="1"/>
        <end position="14"/>
    </location>
</feature>
<evidence type="ECO:0000256" key="1">
    <source>
        <dbReference type="ARBA" id="ARBA00022553"/>
    </source>
</evidence>
<accession>A0A8R1DGC1</accession>
<dbReference type="InterPro" id="IPR050839">
    <property type="entry name" value="Rho-assoc_Ser/Thr_Kinase"/>
</dbReference>
<keyword evidence="10" id="KW-1185">Reference proteome</keyword>
<feature type="coiled-coil region" evidence="6">
    <location>
        <begin position="709"/>
        <end position="736"/>
    </location>
</feature>
<feature type="coiled-coil region" evidence="6">
    <location>
        <begin position="91"/>
        <end position="146"/>
    </location>
</feature>
<keyword evidence="3" id="KW-0862">Zinc</keyword>
<dbReference type="GO" id="GO:0031032">
    <property type="term" value="P:actomyosin structure organization"/>
    <property type="evidence" value="ECO:0007669"/>
    <property type="project" value="TreeGrafter"/>
</dbReference>
<evidence type="ECO:0000313" key="10">
    <source>
        <dbReference type="Proteomes" id="UP000005237"/>
    </source>
</evidence>
<dbReference type="InterPro" id="IPR001180">
    <property type="entry name" value="CNH_dom"/>
</dbReference>
<dbReference type="PANTHER" id="PTHR22988:SF71">
    <property type="entry name" value="CITRON RHO-INTERACTING KINASE"/>
    <property type="match status" value="1"/>
</dbReference>
<proteinExistence type="predicted"/>
<feature type="coiled-coil region" evidence="6">
    <location>
        <begin position="569"/>
        <end position="673"/>
    </location>
</feature>
<dbReference type="SUPFAM" id="SSF50729">
    <property type="entry name" value="PH domain-like"/>
    <property type="match status" value="1"/>
</dbReference>
<dbReference type="PANTHER" id="PTHR22988">
    <property type="entry name" value="MYOTONIC DYSTROPHY S/T KINASE-RELATED"/>
    <property type="match status" value="1"/>
</dbReference>
<dbReference type="GO" id="GO:0005737">
    <property type="term" value="C:cytoplasm"/>
    <property type="evidence" value="ECO:0007669"/>
    <property type="project" value="TreeGrafter"/>
</dbReference>
<dbReference type="InterPro" id="IPR002219">
    <property type="entry name" value="PKC_DAG/PE"/>
</dbReference>
<keyword evidence="1" id="KW-0597">Phosphoprotein</keyword>
<feature type="coiled-coil region" evidence="6">
    <location>
        <begin position="371"/>
        <end position="433"/>
    </location>
</feature>
<dbReference type="InterPro" id="IPR001849">
    <property type="entry name" value="PH_domain"/>
</dbReference>
<evidence type="ECO:0000256" key="3">
    <source>
        <dbReference type="ARBA" id="ARBA00022833"/>
    </source>
</evidence>
<dbReference type="SMART" id="SM00109">
    <property type="entry name" value="C1"/>
    <property type="match status" value="1"/>
</dbReference>
<evidence type="ECO:0000256" key="6">
    <source>
        <dbReference type="SAM" id="Coils"/>
    </source>
</evidence>
<dbReference type="GO" id="GO:0005856">
    <property type="term" value="C:cytoskeleton"/>
    <property type="evidence" value="ECO:0007669"/>
    <property type="project" value="TreeGrafter"/>
</dbReference>
<feature type="coiled-coil region" evidence="6">
    <location>
        <begin position="301"/>
        <end position="346"/>
    </location>
</feature>
<dbReference type="Proteomes" id="UP000005237">
    <property type="component" value="Unassembled WGS sequence"/>
</dbReference>
<evidence type="ECO:0000256" key="4">
    <source>
        <dbReference type="ARBA" id="ARBA00047899"/>
    </source>
</evidence>
<dbReference type="Pfam" id="PF00780">
    <property type="entry name" value="CNH"/>
    <property type="match status" value="1"/>
</dbReference>
<comment type="catalytic activity">
    <reaction evidence="5">
        <text>L-seryl-[protein] + ATP = O-phospho-L-seryl-[protein] + ADP + H(+)</text>
        <dbReference type="Rhea" id="RHEA:17989"/>
        <dbReference type="Rhea" id="RHEA-COMP:9863"/>
        <dbReference type="Rhea" id="RHEA-COMP:11604"/>
        <dbReference type="ChEBI" id="CHEBI:15378"/>
        <dbReference type="ChEBI" id="CHEBI:29999"/>
        <dbReference type="ChEBI" id="CHEBI:30616"/>
        <dbReference type="ChEBI" id="CHEBI:83421"/>
        <dbReference type="ChEBI" id="CHEBI:456216"/>
        <dbReference type="EC" id="2.7.11.1"/>
    </reaction>
</comment>
<dbReference type="GO" id="GO:0004674">
    <property type="term" value="F:protein serine/threonine kinase activity"/>
    <property type="evidence" value="ECO:0007669"/>
    <property type="project" value="UniProtKB-EC"/>
</dbReference>
<evidence type="ECO:0000256" key="7">
    <source>
        <dbReference type="SAM" id="MobiDB-lite"/>
    </source>
</evidence>
<protein>
    <submittedName>
        <fullName evidence="9">Phorbol-ester/DAG-type domain-containing protein</fullName>
    </submittedName>
</protein>
<keyword evidence="6" id="KW-0175">Coiled coil</keyword>
<dbReference type="GO" id="GO:0046872">
    <property type="term" value="F:metal ion binding"/>
    <property type="evidence" value="ECO:0007669"/>
    <property type="project" value="UniProtKB-KW"/>
</dbReference>
<dbReference type="AlphaFoldDB" id="A0A8R1DGC1"/>
<keyword evidence="2" id="KW-0479">Metal-binding</keyword>
<evidence type="ECO:0000256" key="5">
    <source>
        <dbReference type="ARBA" id="ARBA00048679"/>
    </source>
</evidence>
<feature type="coiled-coil region" evidence="6">
    <location>
        <begin position="510"/>
        <end position="537"/>
    </location>
</feature>
<feature type="coiled-coil region" evidence="6">
    <location>
        <begin position="179"/>
        <end position="234"/>
    </location>
</feature>
<sequence length="1272" mass="144838">MDSTKKKTPRRRALSPKQSPYASPFQVIDLNADMDLKSRLLESESIIEDLRVERDQLQGQLIDQSGLNESVIIQTSNRVSTQETRIFTRNMTVLEDELNQKRAEIGRLNAKVSNMEMEAERMSEKLRTTEEEMTEKDRIVEALRARIHSMGKQVLQKTIEIGEMGGTLQLQKLEMSEQKTEMDNRIQQFQSKIASLLAKSDAVVEEKQILEQRCENLLAEVERLQLELQDKDEKVRITSESLENRLRSSMENTNTQKVLSEVRQLSDRLESLTPVRKVTDSVRREREEYLQLSAKVIDEILGDLKRKNALLEQQLTEKTELVKSTKEELEELKKSMKERMGDAEQATKYLHDERLKISQLTRQKADIRCDLLLAQRQLQEFATQREKLEKQRDDALEDVARIREKKQLVEEELRALKALNVEKNDEMEEMNARLAGFDGLKVEHEVLKGELSRSLDKIKQMGKCLAMADQQCENFKTAELAAQRSRRRAIKQCNDMVAKIKNLQTSVQNQRKLEVEILDLRAQNDRQTAKLQFMQEEIHELHVDYRQELSKITEKSGTVEEKEEIRLKLSHTESQLRSATKTIEELRVDAAGIQKALEEMHAKQENILEENVRLRKGMSDALAKIEEYKRLWENEKEQRERIEQEAKQAYEKLSELESELQEKSQRVLESDETISYLHSQINTKHQKQALLGRRSALLSTVSKLDTSVYKREAEEVQQLEEERQKLLRSLSTERRILADSKSVSTGNTTTIIQDTVVTSQTSQSTSELKTPAASTTGCGIMRHDIPHVWREMRHLGVFSIKCSLCFDAIPTLHKVKKCAHCDVHVHYTCAPRVANTCGMPVACATFYQQNWSGAAPGGADGTKMNGWMRVYRDNVPGSTWISAWAMMDLCAISFYTNDGIDLASPFFSIDLQKEQWVLRTGQQMPIELPIKDKAVGAAATNVLMIKMPRGSVYILAASQPSAQRWAQCLATAQRKRMMLMAARQKKKTGGTSLMADYSCLLVLNSPNNLRIFRAHTIEDWIVFATATGLFFTSISSPRAPIRIAGPSSVTWLEIMAEVNCIAMVVNSNSQLALIPMDTFSLAIQSTQPSIRPEKLPVPEPVTFIESAPSGIIFSSDTFYYVPFSTSASSISDIRARPLRPPKSCDFPISALVMSQSEMLLAYQNYGCFVDFEGNQTRAATIEWEKMPLEFTYTSPHLYIVHDDSIEILEVLAASESTATENFAPDREVFECVNAHVIGRQFEGVLISVSSSESTEVHRFSCSPQRLNVSTKH</sequence>
<evidence type="ECO:0000256" key="2">
    <source>
        <dbReference type="ARBA" id="ARBA00022723"/>
    </source>
</evidence>